<dbReference type="Proteomes" id="UP000076008">
    <property type="component" value="Unassembled WGS sequence"/>
</dbReference>
<gene>
    <name evidence="1" type="ORF">SAMEA2273318_02528</name>
</gene>
<evidence type="ECO:0000313" key="1">
    <source>
        <dbReference type="EMBL" id="CZV44945.1"/>
    </source>
</evidence>
<sequence length="205" mass="23511">MITSSQKVVRCISCELSCQLYPDNAVRSQYCGNASFAVWPVGNHFLQIAVENKILRGNKNHLSRGFIFIDFSMHNLRVLADPQWIERLTITNMNIVIITDRKLEALANYLFNHHSEIKGVIYSDDNDVILQEKISHLFSGRRVNSRRGSTLNTVEFTLLNRFLSGACLQEIIKTDSIDVKKIYVHKIRLERKLGNSIHKILVSIL</sequence>
<accession>A0A157C2X6</accession>
<evidence type="ECO:0000313" key="2">
    <source>
        <dbReference type="Proteomes" id="UP000076008"/>
    </source>
</evidence>
<dbReference type="AlphaFoldDB" id="A0A157C2X6"/>
<name>A0A157C2X6_ENTCL</name>
<protein>
    <submittedName>
        <fullName evidence="1">Regulatory protein LuxR</fullName>
    </submittedName>
</protein>
<dbReference type="EMBL" id="FJXR01000014">
    <property type="protein sequence ID" value="CZV44945.1"/>
    <property type="molecule type" value="Genomic_DNA"/>
</dbReference>
<dbReference type="RefSeq" id="WP_063144319.1">
    <property type="nucleotide sequence ID" value="NZ_FJXR01000014.1"/>
</dbReference>
<organism evidence="1 2">
    <name type="scientific">Enterobacter cloacae</name>
    <dbReference type="NCBI Taxonomy" id="550"/>
    <lineage>
        <taxon>Bacteria</taxon>
        <taxon>Pseudomonadati</taxon>
        <taxon>Pseudomonadota</taxon>
        <taxon>Gammaproteobacteria</taxon>
        <taxon>Enterobacterales</taxon>
        <taxon>Enterobacteriaceae</taxon>
        <taxon>Enterobacter</taxon>
        <taxon>Enterobacter cloacae complex</taxon>
    </lineage>
</organism>
<reference evidence="1 2" key="1">
    <citation type="submission" date="2016-03" db="EMBL/GenBank/DDBJ databases">
        <authorList>
            <consortium name="Pathogen Informatics"/>
        </authorList>
    </citation>
    <scope>NUCLEOTIDE SEQUENCE [LARGE SCALE GENOMIC DNA]</scope>
    <source>
        <strain evidence="2">e1252</strain>
    </source>
</reference>
<proteinExistence type="predicted"/>